<keyword evidence="8" id="KW-0653">Protein transport</keyword>
<keyword evidence="5" id="KW-0677">Repeat</keyword>
<dbReference type="SUPFAM" id="SSF50978">
    <property type="entry name" value="WD40 repeat-like"/>
    <property type="match status" value="1"/>
</dbReference>
<dbReference type="Gene3D" id="2.130.10.10">
    <property type="entry name" value="YVTN repeat-like/Quinoprotein amine dehydrogenase"/>
    <property type="match status" value="1"/>
</dbReference>
<evidence type="ECO:0000256" key="11">
    <source>
        <dbReference type="SAM" id="MobiDB-lite"/>
    </source>
</evidence>
<keyword evidence="4 12" id="KW-0812">Transmembrane</keyword>
<dbReference type="GO" id="GO:0015031">
    <property type="term" value="P:protein transport"/>
    <property type="evidence" value="ECO:0007669"/>
    <property type="project" value="UniProtKB-KW"/>
</dbReference>
<keyword evidence="7" id="KW-0931">ER-Golgi transport</keyword>
<dbReference type="RefSeq" id="XP_022998007.1">
    <property type="nucleotide sequence ID" value="XM_023142239.1"/>
</dbReference>
<evidence type="ECO:0000313" key="13">
    <source>
        <dbReference type="Proteomes" id="UP000504608"/>
    </source>
</evidence>
<dbReference type="PANTHER" id="PTHR23284:SF0">
    <property type="entry name" value="PROLACTIN REGULATORY ELEMENT-BINDING PROTEIN"/>
    <property type="match status" value="1"/>
</dbReference>
<feature type="region of interest" description="Disordered" evidence="11">
    <location>
        <begin position="30"/>
        <end position="58"/>
    </location>
</feature>
<dbReference type="GO" id="GO:0005085">
    <property type="term" value="F:guanyl-nucleotide exchange factor activity"/>
    <property type="evidence" value="ECO:0007669"/>
    <property type="project" value="InterPro"/>
</dbReference>
<dbReference type="Pfam" id="PF00400">
    <property type="entry name" value="WD40"/>
    <property type="match status" value="3"/>
</dbReference>
<evidence type="ECO:0000256" key="2">
    <source>
        <dbReference type="ARBA" id="ARBA00022448"/>
    </source>
</evidence>
<dbReference type="GO" id="GO:0005789">
    <property type="term" value="C:endoplasmic reticulum membrane"/>
    <property type="evidence" value="ECO:0007669"/>
    <property type="project" value="UniProtKB-SubCell"/>
</dbReference>
<keyword evidence="6" id="KW-0256">Endoplasmic reticulum</keyword>
<organism evidence="13 14">
    <name type="scientific">Cucurbita maxima</name>
    <name type="common">Pumpkin</name>
    <name type="synonym">Winter squash</name>
    <dbReference type="NCBI Taxonomy" id="3661"/>
    <lineage>
        <taxon>Eukaryota</taxon>
        <taxon>Viridiplantae</taxon>
        <taxon>Streptophyta</taxon>
        <taxon>Embryophyta</taxon>
        <taxon>Tracheophyta</taxon>
        <taxon>Spermatophyta</taxon>
        <taxon>Magnoliopsida</taxon>
        <taxon>eudicotyledons</taxon>
        <taxon>Gunneridae</taxon>
        <taxon>Pentapetalae</taxon>
        <taxon>rosids</taxon>
        <taxon>fabids</taxon>
        <taxon>Cucurbitales</taxon>
        <taxon>Cucurbitaceae</taxon>
        <taxon>Cucurbiteae</taxon>
        <taxon>Cucurbita</taxon>
    </lineage>
</organism>
<dbReference type="OrthoDB" id="2013972at2759"/>
<keyword evidence="9 12" id="KW-1133">Transmembrane helix</keyword>
<dbReference type="AlphaFoldDB" id="A0A6J1K6N4"/>
<dbReference type="SMART" id="SM00320">
    <property type="entry name" value="WD40"/>
    <property type="match status" value="4"/>
</dbReference>
<evidence type="ECO:0000256" key="9">
    <source>
        <dbReference type="ARBA" id="ARBA00022989"/>
    </source>
</evidence>
<dbReference type="InterPro" id="IPR045260">
    <property type="entry name" value="Sec12-like"/>
</dbReference>
<sequence>MEAPEPSNSRKYGVPFYAAAWVPSISLKSEQESLESEIDRDQSGDGDGDVSADDKTLPSHPTTAVNYYVAAAGGGGEGRSGISNALILAHFDFESRSLSDQPVAKYGTGSDLPYRMAVHPAGDGIICSFPKSCSLFKLDIKKDDGDQKLGLKLSQKVLSQLDDVGLQLALKFNNEGSLLATGGEDGNLRVFKWPSLDIILNEPNAHSTVKDLDFSPDGKYLVSLGGPCRVWDVTSSTVVTALPKGNDEVFVSCRFSLANNGNMVLYTATVTGKGGAIVTWDATTWRRVASKLITRDNITAFNVSANGKLLACGTTQGDVLIINSTSMRVQKIVKKAHIGFVTAMSFFHDSRALVSASMDSSVRVTLIEEEQKNGMNLWVIIFILLIAVAAYLIKNGKFDKFELPTFSSG</sequence>
<evidence type="ECO:0000256" key="12">
    <source>
        <dbReference type="SAM" id="Phobius"/>
    </source>
</evidence>
<dbReference type="GO" id="GO:0003400">
    <property type="term" value="P:regulation of COPII vesicle coating"/>
    <property type="evidence" value="ECO:0007669"/>
    <property type="project" value="TreeGrafter"/>
</dbReference>
<dbReference type="GO" id="GO:0006888">
    <property type="term" value="P:endoplasmic reticulum to Golgi vesicle-mediated transport"/>
    <property type="evidence" value="ECO:0007669"/>
    <property type="project" value="TreeGrafter"/>
</dbReference>
<evidence type="ECO:0000256" key="7">
    <source>
        <dbReference type="ARBA" id="ARBA00022892"/>
    </source>
</evidence>
<evidence type="ECO:0000256" key="4">
    <source>
        <dbReference type="ARBA" id="ARBA00022692"/>
    </source>
</evidence>
<keyword evidence="3" id="KW-0853">WD repeat</keyword>
<reference evidence="14" key="1">
    <citation type="submission" date="2025-08" db="UniProtKB">
        <authorList>
            <consortium name="RefSeq"/>
        </authorList>
    </citation>
    <scope>IDENTIFICATION</scope>
    <source>
        <tissue evidence="14">Young leaves</tissue>
    </source>
</reference>
<dbReference type="FunFam" id="2.130.10.10:FF:000612">
    <property type="entry name" value="SEC12-like protein 2"/>
    <property type="match status" value="1"/>
</dbReference>
<dbReference type="InterPro" id="IPR036322">
    <property type="entry name" value="WD40_repeat_dom_sf"/>
</dbReference>
<evidence type="ECO:0000256" key="5">
    <source>
        <dbReference type="ARBA" id="ARBA00022737"/>
    </source>
</evidence>
<evidence type="ECO:0000256" key="10">
    <source>
        <dbReference type="ARBA" id="ARBA00023136"/>
    </source>
</evidence>
<accession>A0A6J1K6N4</accession>
<evidence type="ECO:0000256" key="3">
    <source>
        <dbReference type="ARBA" id="ARBA00022574"/>
    </source>
</evidence>
<dbReference type="Proteomes" id="UP000504608">
    <property type="component" value="Unplaced"/>
</dbReference>
<keyword evidence="10 12" id="KW-0472">Membrane</keyword>
<dbReference type="PANTHER" id="PTHR23284">
    <property type="entry name" value="PROLACTIN REGULATORY ELEMENT BINDING PROTEIN"/>
    <property type="match status" value="1"/>
</dbReference>
<name>A0A6J1K6N4_CUCMA</name>
<proteinExistence type="predicted"/>
<dbReference type="GeneID" id="111492787"/>
<gene>
    <name evidence="14" type="primary">LOC111492787</name>
</gene>
<evidence type="ECO:0000313" key="14">
    <source>
        <dbReference type="RefSeq" id="XP_022998007.1"/>
    </source>
</evidence>
<keyword evidence="13" id="KW-1185">Reference proteome</keyword>
<evidence type="ECO:0000256" key="6">
    <source>
        <dbReference type="ARBA" id="ARBA00022824"/>
    </source>
</evidence>
<dbReference type="InterPro" id="IPR015943">
    <property type="entry name" value="WD40/YVTN_repeat-like_dom_sf"/>
</dbReference>
<dbReference type="InterPro" id="IPR001680">
    <property type="entry name" value="WD40_rpt"/>
</dbReference>
<feature type="transmembrane region" description="Helical" evidence="12">
    <location>
        <begin position="375"/>
        <end position="393"/>
    </location>
</feature>
<evidence type="ECO:0000256" key="8">
    <source>
        <dbReference type="ARBA" id="ARBA00022927"/>
    </source>
</evidence>
<comment type="subcellular location">
    <subcellularLocation>
        <location evidence="1">Endoplasmic reticulum membrane</location>
        <topology evidence="1">Single-pass membrane protein</topology>
    </subcellularLocation>
</comment>
<protein>
    <submittedName>
        <fullName evidence="14">SEC12-like protein 2</fullName>
    </submittedName>
</protein>
<keyword evidence="2" id="KW-0813">Transport</keyword>
<evidence type="ECO:0000256" key="1">
    <source>
        <dbReference type="ARBA" id="ARBA00004389"/>
    </source>
</evidence>
<dbReference type="KEGG" id="cmax:111492787"/>